<dbReference type="EMBL" id="CP012154">
    <property type="protein sequence ID" value="AKS41420.1"/>
    <property type="molecule type" value="Genomic_DNA"/>
</dbReference>
<comment type="similarity">
    <text evidence="1">Belongs to the UPF0149 family.</text>
</comment>
<dbReference type="InterPro" id="IPR011978">
    <property type="entry name" value="YgfB-like"/>
</dbReference>
<evidence type="ECO:0000256" key="1">
    <source>
        <dbReference type="ARBA" id="ARBA00038308"/>
    </source>
</evidence>
<dbReference type="KEGG" id="wma:WM2015_1043"/>
<reference evidence="2 3" key="1">
    <citation type="submission" date="2015-07" db="EMBL/GenBank/DDBJ databases">
        <authorList>
            <person name="Noorani M."/>
        </authorList>
    </citation>
    <scope>NUCLEOTIDE SEQUENCE [LARGE SCALE GENOMIC DNA]</scope>
    <source>
        <strain evidence="2 3">KCTC 42284</strain>
    </source>
</reference>
<dbReference type="GO" id="GO:0005829">
    <property type="term" value="C:cytosol"/>
    <property type="evidence" value="ECO:0007669"/>
    <property type="project" value="TreeGrafter"/>
</dbReference>
<keyword evidence="3" id="KW-1185">Reference proteome</keyword>
<dbReference type="STRING" id="1579979.WM2015_1043"/>
<dbReference type="AlphaFoldDB" id="A0A0K0XUS6"/>
<proteinExistence type="inferred from homology"/>
<organism evidence="2 3">
    <name type="scientific">Wenzhouxiangella marina</name>
    <dbReference type="NCBI Taxonomy" id="1579979"/>
    <lineage>
        <taxon>Bacteria</taxon>
        <taxon>Pseudomonadati</taxon>
        <taxon>Pseudomonadota</taxon>
        <taxon>Gammaproteobacteria</taxon>
        <taxon>Chromatiales</taxon>
        <taxon>Wenzhouxiangellaceae</taxon>
        <taxon>Wenzhouxiangella</taxon>
    </lineage>
</organism>
<dbReference type="Gene3D" id="1.20.120.740">
    <property type="entry name" value="YgfB uncharacterised protein family UPF0149, PF03695"/>
    <property type="match status" value="1"/>
</dbReference>
<evidence type="ECO:0000313" key="3">
    <source>
        <dbReference type="Proteomes" id="UP000066624"/>
    </source>
</evidence>
<evidence type="ECO:0000313" key="2">
    <source>
        <dbReference type="EMBL" id="AKS41420.1"/>
    </source>
</evidence>
<dbReference type="Pfam" id="PF03695">
    <property type="entry name" value="UPF0149"/>
    <property type="match status" value="1"/>
</dbReference>
<protein>
    <submittedName>
        <fullName evidence="2">Uncharacterized protein</fullName>
    </submittedName>
</protein>
<gene>
    <name evidence="2" type="ORF">WM2015_1043</name>
</gene>
<accession>A0A0K0XUS6</accession>
<dbReference type="InterPro" id="IPR036255">
    <property type="entry name" value="YgfB-like_sf"/>
</dbReference>
<dbReference type="PANTHER" id="PTHR37528">
    <property type="entry name" value="UPF0149 PROTEIN YGFB"/>
    <property type="match status" value="1"/>
</dbReference>
<dbReference type="SUPFAM" id="SSF101327">
    <property type="entry name" value="YgfB-like"/>
    <property type="match status" value="1"/>
</dbReference>
<dbReference type="PANTHER" id="PTHR37528:SF1">
    <property type="entry name" value="UPF0149 PROTEIN YGFB"/>
    <property type="match status" value="1"/>
</dbReference>
<dbReference type="RefSeq" id="WP_049725059.1">
    <property type="nucleotide sequence ID" value="NZ_CP012154.1"/>
</dbReference>
<sequence length="176" mass="18895">MPTQQESKLAWILALAADKDPAGIAETHAVVIGLLCARPDQDEAALAGHLAALQVGDLSPDEILAQLGPALSSLKDELASTELSFQPLLPTEDRPLGERTACLARWCSGFLTGFGAGSPTLKSEESHEALRMIEQIARATTDDDSDQEAEESAFAELTEFLRVAVLLLREESLTRQ</sequence>
<dbReference type="OrthoDB" id="9783391at2"/>
<dbReference type="Proteomes" id="UP000066624">
    <property type="component" value="Chromosome"/>
</dbReference>
<name>A0A0K0XUS6_9GAMM</name>